<dbReference type="EMBL" id="CP049056">
    <property type="protein sequence ID" value="QIE56973.1"/>
    <property type="molecule type" value="Genomic_DNA"/>
</dbReference>
<dbReference type="AlphaFoldDB" id="A0A7L5C0Q9"/>
<keyword evidence="6" id="KW-0282">Flagellum</keyword>
<evidence type="ECO:0000256" key="3">
    <source>
        <dbReference type="ARBA" id="ARBA00022764"/>
    </source>
</evidence>
<reference evidence="6 7" key="1">
    <citation type="submission" date="2020-02" db="EMBL/GenBank/DDBJ databases">
        <title>complete genome sequence of Rhodobacteraceae bacterium.</title>
        <authorList>
            <person name="Park J."/>
            <person name="Kim Y.-S."/>
            <person name="Kim K.-H."/>
        </authorList>
    </citation>
    <scope>NUCLEOTIDE SEQUENCE [LARGE SCALE GENOMIC DNA]</scope>
    <source>
        <strain evidence="6 7">RR4-56</strain>
    </source>
</reference>
<dbReference type="PANTHER" id="PTHR36307">
    <property type="entry name" value="FLAGELLA BASAL BODY P-RING FORMATION PROTEIN FLGA"/>
    <property type="match status" value="1"/>
</dbReference>
<evidence type="ECO:0000256" key="1">
    <source>
        <dbReference type="ARBA" id="ARBA00004418"/>
    </source>
</evidence>
<feature type="signal peptide" evidence="4">
    <location>
        <begin position="1"/>
        <end position="21"/>
    </location>
</feature>
<evidence type="ECO:0000313" key="6">
    <source>
        <dbReference type="EMBL" id="QIE56973.1"/>
    </source>
</evidence>
<evidence type="ECO:0000256" key="2">
    <source>
        <dbReference type="ARBA" id="ARBA00022729"/>
    </source>
</evidence>
<dbReference type="InterPro" id="IPR013974">
    <property type="entry name" value="SAF"/>
</dbReference>
<evidence type="ECO:0000313" key="7">
    <source>
        <dbReference type="Proteomes" id="UP000503336"/>
    </source>
</evidence>
<comment type="subcellular location">
    <subcellularLocation>
        <location evidence="1 4">Periplasm</location>
    </subcellularLocation>
</comment>
<evidence type="ECO:0000256" key="4">
    <source>
        <dbReference type="RuleBase" id="RU362063"/>
    </source>
</evidence>
<dbReference type="Pfam" id="PF13144">
    <property type="entry name" value="ChapFlgA"/>
    <property type="match status" value="1"/>
</dbReference>
<keyword evidence="2 4" id="KW-0732">Signal</keyword>
<comment type="similarity">
    <text evidence="4">Belongs to the FlgA family.</text>
</comment>
<sequence length="142" mass="14395">MIGRLGAAVALALVLGAPAAAESLVAARAILARTVVGADDIRLAEAVIPGAISDPAAAVGREARVTIYEGRPVRPGDLVAPALVERNQVVRISFESGALDIKTDGRALERGALGERVRVMNLSSRLIISGAVSGPGAVAVAR</sequence>
<accession>A0A7L5C0Q9</accession>
<evidence type="ECO:0000259" key="5">
    <source>
        <dbReference type="SMART" id="SM00858"/>
    </source>
</evidence>
<keyword evidence="6" id="KW-0969">Cilium</keyword>
<dbReference type="InterPro" id="IPR017585">
    <property type="entry name" value="SAF_FlgA"/>
</dbReference>
<dbReference type="GO" id="GO:0042597">
    <property type="term" value="C:periplasmic space"/>
    <property type="evidence" value="ECO:0007669"/>
    <property type="project" value="UniProtKB-SubCell"/>
</dbReference>
<comment type="function">
    <text evidence="4">Involved in the assembly process of the P-ring formation. It may associate with FlgF on the rod constituting a structure essential for the P-ring assembly or may act as a modulator protein for the P-ring assembly.</text>
</comment>
<keyword evidence="4" id="KW-1005">Bacterial flagellum biogenesis</keyword>
<feature type="domain" description="SAF" evidence="5">
    <location>
        <begin position="21"/>
        <end position="79"/>
    </location>
</feature>
<organism evidence="6 7">
    <name type="scientific">Pikeienuella piscinae</name>
    <dbReference type="NCBI Taxonomy" id="2748098"/>
    <lineage>
        <taxon>Bacteria</taxon>
        <taxon>Pseudomonadati</taxon>
        <taxon>Pseudomonadota</taxon>
        <taxon>Alphaproteobacteria</taxon>
        <taxon>Rhodobacterales</taxon>
        <taxon>Paracoccaceae</taxon>
        <taxon>Pikeienuella</taxon>
    </lineage>
</organism>
<feature type="chain" id="PRO_5029938249" description="Flagella basal body P-ring formation protein FlgA" evidence="4">
    <location>
        <begin position="22"/>
        <end position="142"/>
    </location>
</feature>
<name>A0A7L5C0Q9_9RHOB</name>
<protein>
    <recommendedName>
        <fullName evidence="4">Flagella basal body P-ring formation protein FlgA</fullName>
    </recommendedName>
</protein>
<gene>
    <name evidence="6" type="primary">flgA</name>
    <name evidence="6" type="ORF">G5B40_16920</name>
</gene>
<dbReference type="RefSeq" id="WP_165101046.1">
    <property type="nucleotide sequence ID" value="NZ_CP049056.1"/>
</dbReference>
<keyword evidence="7" id="KW-1185">Reference proteome</keyword>
<dbReference type="InterPro" id="IPR039246">
    <property type="entry name" value="Flagellar_FlgA"/>
</dbReference>
<dbReference type="SMART" id="SM00858">
    <property type="entry name" value="SAF"/>
    <property type="match status" value="1"/>
</dbReference>
<dbReference type="Proteomes" id="UP000503336">
    <property type="component" value="Chromosome"/>
</dbReference>
<dbReference type="KEGG" id="hdh:G5B40_16920"/>
<dbReference type="Gene3D" id="2.30.30.760">
    <property type="match status" value="1"/>
</dbReference>
<dbReference type="GO" id="GO:0044780">
    <property type="term" value="P:bacterial-type flagellum assembly"/>
    <property type="evidence" value="ECO:0007669"/>
    <property type="project" value="InterPro"/>
</dbReference>
<dbReference type="NCBIfam" id="TIGR03170">
    <property type="entry name" value="flgA_cterm"/>
    <property type="match status" value="1"/>
</dbReference>
<dbReference type="PANTHER" id="PTHR36307:SF1">
    <property type="entry name" value="FLAGELLA BASAL BODY P-RING FORMATION PROTEIN FLGA"/>
    <property type="match status" value="1"/>
</dbReference>
<dbReference type="CDD" id="cd11614">
    <property type="entry name" value="SAF_CpaB_FlgA_like"/>
    <property type="match status" value="1"/>
</dbReference>
<keyword evidence="6" id="KW-0966">Cell projection</keyword>
<keyword evidence="3 4" id="KW-0574">Periplasm</keyword>
<proteinExistence type="inferred from homology"/>